<accession>A0A6M3IG01</accession>
<gene>
    <name evidence="1" type="ORF">MM415B02060_0011</name>
</gene>
<evidence type="ECO:0000313" key="1">
    <source>
        <dbReference type="EMBL" id="QJA55372.1"/>
    </source>
</evidence>
<sequence>MIKKESKTDPSSSIFDVRAHELRYGDLREKLGYPRVFPADFEFDWVAEDYKYSQEAKEASQDKEYMKRGNRGVE</sequence>
<dbReference type="EMBL" id="MT141154">
    <property type="protein sequence ID" value="QJA55372.1"/>
    <property type="molecule type" value="Genomic_DNA"/>
</dbReference>
<proteinExistence type="predicted"/>
<protein>
    <submittedName>
        <fullName evidence="1">Uncharacterized protein</fullName>
    </submittedName>
</protein>
<name>A0A6M3IG01_9ZZZZ</name>
<organism evidence="1">
    <name type="scientific">viral metagenome</name>
    <dbReference type="NCBI Taxonomy" id="1070528"/>
    <lineage>
        <taxon>unclassified sequences</taxon>
        <taxon>metagenomes</taxon>
        <taxon>organismal metagenomes</taxon>
    </lineage>
</organism>
<dbReference type="AlphaFoldDB" id="A0A6M3IG01"/>
<reference evidence="1" key="1">
    <citation type="submission" date="2020-03" db="EMBL/GenBank/DDBJ databases">
        <title>The deep terrestrial virosphere.</title>
        <authorList>
            <person name="Holmfeldt K."/>
            <person name="Nilsson E."/>
            <person name="Simone D."/>
            <person name="Lopez-Fernandez M."/>
            <person name="Wu X."/>
            <person name="de Brujin I."/>
            <person name="Lundin D."/>
            <person name="Andersson A."/>
            <person name="Bertilsson S."/>
            <person name="Dopson M."/>
        </authorList>
    </citation>
    <scope>NUCLEOTIDE SEQUENCE</scope>
    <source>
        <strain evidence="1">MM415B02060</strain>
    </source>
</reference>